<sequence>MSVLACLNDPVLQVLILTQTITFIQLLSLLKDDIILTQCYYIPTTEALLVLPASIIAFVAESTGIHVGAITGCWDILKEDIWASPTPEQMNQDDELFGVAANCCISLAAAAAAAGSYVKH</sequence>
<dbReference type="Proteomes" id="UP000620124">
    <property type="component" value="Unassembled WGS sequence"/>
</dbReference>
<organism evidence="2 3">
    <name type="scientific">Mycena venus</name>
    <dbReference type="NCBI Taxonomy" id="2733690"/>
    <lineage>
        <taxon>Eukaryota</taxon>
        <taxon>Fungi</taxon>
        <taxon>Dikarya</taxon>
        <taxon>Basidiomycota</taxon>
        <taxon>Agaricomycotina</taxon>
        <taxon>Agaricomycetes</taxon>
        <taxon>Agaricomycetidae</taxon>
        <taxon>Agaricales</taxon>
        <taxon>Marasmiineae</taxon>
        <taxon>Mycenaceae</taxon>
        <taxon>Mycena</taxon>
    </lineage>
</organism>
<feature type="transmembrane region" description="Helical" evidence="1">
    <location>
        <begin position="12"/>
        <end position="30"/>
    </location>
</feature>
<gene>
    <name evidence="2" type="ORF">MVEN_01643100</name>
</gene>
<comment type="caution">
    <text evidence="2">The sequence shown here is derived from an EMBL/GenBank/DDBJ whole genome shotgun (WGS) entry which is preliminary data.</text>
</comment>
<evidence type="ECO:0000256" key="1">
    <source>
        <dbReference type="SAM" id="Phobius"/>
    </source>
</evidence>
<name>A0A8H6XQC6_9AGAR</name>
<accession>A0A8H6XQC6</accession>
<dbReference type="OrthoDB" id="2956462at2759"/>
<dbReference type="AlphaFoldDB" id="A0A8H6XQC6"/>
<evidence type="ECO:0000313" key="3">
    <source>
        <dbReference type="Proteomes" id="UP000620124"/>
    </source>
</evidence>
<keyword evidence="1" id="KW-0812">Transmembrane</keyword>
<protein>
    <submittedName>
        <fullName evidence="2">Uncharacterized protein</fullName>
    </submittedName>
</protein>
<reference evidence="2" key="1">
    <citation type="submission" date="2020-05" db="EMBL/GenBank/DDBJ databases">
        <title>Mycena genomes resolve the evolution of fungal bioluminescence.</title>
        <authorList>
            <person name="Tsai I.J."/>
        </authorList>
    </citation>
    <scope>NUCLEOTIDE SEQUENCE</scope>
    <source>
        <strain evidence="2">CCC161011</strain>
    </source>
</reference>
<feature type="transmembrane region" description="Helical" evidence="1">
    <location>
        <begin position="96"/>
        <end position="118"/>
    </location>
</feature>
<keyword evidence="3" id="KW-1185">Reference proteome</keyword>
<feature type="transmembrane region" description="Helical" evidence="1">
    <location>
        <begin position="39"/>
        <end position="60"/>
    </location>
</feature>
<keyword evidence="1" id="KW-1133">Transmembrane helix</keyword>
<evidence type="ECO:0000313" key="2">
    <source>
        <dbReference type="EMBL" id="KAF7344819.1"/>
    </source>
</evidence>
<keyword evidence="1" id="KW-0472">Membrane</keyword>
<dbReference type="EMBL" id="JACAZI010000014">
    <property type="protein sequence ID" value="KAF7344819.1"/>
    <property type="molecule type" value="Genomic_DNA"/>
</dbReference>
<proteinExistence type="predicted"/>